<evidence type="ECO:0000256" key="3">
    <source>
        <dbReference type="SAM" id="SignalP"/>
    </source>
</evidence>
<dbReference type="InterPro" id="IPR013783">
    <property type="entry name" value="Ig-like_fold"/>
</dbReference>
<feature type="signal peptide" evidence="3">
    <location>
        <begin position="1"/>
        <end position="20"/>
    </location>
</feature>
<proteinExistence type="predicted"/>
<evidence type="ECO:0000259" key="4">
    <source>
        <dbReference type="Pfam" id="PF18962"/>
    </source>
</evidence>
<dbReference type="NCBIfam" id="TIGR04183">
    <property type="entry name" value="Por_Secre_tail"/>
    <property type="match status" value="1"/>
</dbReference>
<organism evidence="5 6">
    <name type="scientific">Patiriisocius marinus</name>
    <dbReference type="NCBI Taxonomy" id="1397112"/>
    <lineage>
        <taxon>Bacteria</taxon>
        <taxon>Pseudomonadati</taxon>
        <taxon>Bacteroidota</taxon>
        <taxon>Flavobacteriia</taxon>
        <taxon>Flavobacteriales</taxon>
        <taxon>Flavobacteriaceae</taxon>
        <taxon>Patiriisocius</taxon>
    </lineage>
</organism>
<dbReference type="Pfam" id="PF18962">
    <property type="entry name" value="Por_Secre_tail"/>
    <property type="match status" value="1"/>
</dbReference>
<dbReference type="RefSeq" id="WP_151672929.1">
    <property type="nucleotide sequence ID" value="NZ_BKCG01000001.1"/>
</dbReference>
<dbReference type="InterPro" id="IPR026444">
    <property type="entry name" value="Secre_tail"/>
</dbReference>
<evidence type="ECO:0000256" key="1">
    <source>
        <dbReference type="ARBA" id="ARBA00022729"/>
    </source>
</evidence>
<evidence type="ECO:0000313" key="6">
    <source>
        <dbReference type="Proteomes" id="UP000326509"/>
    </source>
</evidence>
<evidence type="ECO:0000256" key="2">
    <source>
        <dbReference type="SAM" id="MobiDB-lite"/>
    </source>
</evidence>
<feature type="chain" id="PRO_5023814798" description="Secretion system C-terminal sorting domain-containing protein" evidence="3">
    <location>
        <begin position="21"/>
        <end position="728"/>
    </location>
</feature>
<dbReference type="AlphaFoldDB" id="A0A5J4INE2"/>
<accession>A0A5J4INE2</accession>
<gene>
    <name evidence="5" type="ORF">ULMA_09870</name>
</gene>
<reference evidence="5 6" key="1">
    <citation type="submission" date="2019-08" db="EMBL/GenBank/DDBJ databases">
        <title>Draft genome sequence of Ulvibacter marinus type strain NBRC 109484.</title>
        <authorList>
            <person name="Kawano K."/>
            <person name="Ushijima N."/>
            <person name="Kihara M."/>
            <person name="Itoh H."/>
        </authorList>
    </citation>
    <scope>NUCLEOTIDE SEQUENCE [LARGE SCALE GENOMIC DNA]</scope>
    <source>
        <strain evidence="5 6">NBRC 109484</strain>
    </source>
</reference>
<evidence type="ECO:0000313" key="5">
    <source>
        <dbReference type="EMBL" id="GER58879.1"/>
    </source>
</evidence>
<dbReference type="Gene3D" id="2.60.40.10">
    <property type="entry name" value="Immunoglobulins"/>
    <property type="match status" value="1"/>
</dbReference>
<dbReference type="Proteomes" id="UP000326509">
    <property type="component" value="Unassembled WGS sequence"/>
</dbReference>
<protein>
    <recommendedName>
        <fullName evidence="4">Secretion system C-terminal sorting domain-containing protein</fullName>
    </recommendedName>
</protein>
<keyword evidence="1 3" id="KW-0732">Signal</keyword>
<sequence length="728" mass="78518">MKITKLLLGAALFVTASISAQQLEQFPATETGMMGAPINVPSLADQLRNGTFIEADQTPQEGRPKRQRGNHVVPGKGSDINDPLVQKNRAPLHNSKAPSLVFDADANSQSTPSDPTGAVGPNHYIGAWNSAFRIFDKSGNPLTNEASLASIFPGNSIGDPIVFFDPYIENGPGEPRGRFVITEFDSNPNGFNVAVCQGPDPVNDGWYVYTTGFSTGQFPDYTKFSVWSDAYYVTANIGQTNRVFAVEREQMAQGLPAQRVAFPLPGISTSGFYSPHGFSATGGSEPEIGNFSVVYMQDDAWAGVSDDHLKIWTFNVDWDTTSNSTVSAAQILPVTDFTGVFDGGGFSNLDQPGGGADIDALQATVMNQAQFRKFDGYNSALLNFVVDTEAGAAELAGIRWYELRQTAQGEPWTIFQEGTYTAPDGRDAFSGSMVMDIFGNIGMAYSSVSDTERISIRYTGRRNGDPAGDMTIAEELIAQSTANCPGNRFADYVHLSIDPLDDSTMWHIAEYFNTNRRDVVGVFNQSEAVVNDVAVINLTPNTASALTNAETITIELQNYGTAAQTGIPVTYSIDGSAPIAEVYTGTLAPGATDTYSFTVTADLSAVQTFRIETTANAAGDTNAFNNVYGENVRNSELLSINDLELSNADLVVTSSDNKNFVISMTTTYDKVLPLSVYDISGKLLAFNNLIKEGNKYRYELDMSYVASGVYLVKLGSGDLEKSAKFIVK</sequence>
<comment type="caution">
    <text evidence="5">The sequence shown here is derived from an EMBL/GenBank/DDBJ whole genome shotgun (WGS) entry which is preliminary data.</text>
</comment>
<dbReference type="EMBL" id="BKCG01000001">
    <property type="protein sequence ID" value="GER58879.1"/>
    <property type="molecule type" value="Genomic_DNA"/>
</dbReference>
<feature type="region of interest" description="Disordered" evidence="2">
    <location>
        <begin position="55"/>
        <end position="86"/>
    </location>
</feature>
<name>A0A5J4INE2_9FLAO</name>
<dbReference type="OrthoDB" id="1488385at2"/>
<keyword evidence="6" id="KW-1185">Reference proteome</keyword>
<feature type="domain" description="Secretion system C-terminal sorting" evidence="4">
    <location>
        <begin position="659"/>
        <end position="727"/>
    </location>
</feature>